<dbReference type="InterPro" id="IPR006175">
    <property type="entry name" value="YjgF/YER057c/UK114"/>
</dbReference>
<protein>
    <submittedName>
        <fullName evidence="1 2">Enamine deaminase RidA</fullName>
    </submittedName>
</protein>
<evidence type="ECO:0000313" key="1">
    <source>
        <dbReference type="EMBL" id="BBE33289.1"/>
    </source>
</evidence>
<proteinExistence type="predicted"/>
<dbReference type="EMBL" id="AP018711">
    <property type="protein sequence ID" value="BBE33289.1"/>
    <property type="molecule type" value="Genomic_DNA"/>
</dbReference>
<organism evidence="1 3">
    <name type="scientific">Sphingosinicella microcystinivorans</name>
    <dbReference type="NCBI Taxonomy" id="335406"/>
    <lineage>
        <taxon>Bacteria</taxon>
        <taxon>Pseudomonadati</taxon>
        <taxon>Pseudomonadota</taxon>
        <taxon>Alphaproteobacteria</taxon>
        <taxon>Sphingomonadales</taxon>
        <taxon>Sphingosinicellaceae</taxon>
        <taxon>Sphingosinicella</taxon>
    </lineage>
</organism>
<gene>
    <name evidence="2" type="ORF">DFR51_3339</name>
    <name evidence="1" type="ORF">SmB9_09470</name>
</gene>
<name>A0AAD1D4H4_SPHMI</name>
<dbReference type="Proteomes" id="UP000275727">
    <property type="component" value="Chromosome"/>
</dbReference>
<dbReference type="EMBL" id="RBWX01000011">
    <property type="protein sequence ID" value="RKS85421.1"/>
    <property type="molecule type" value="Genomic_DNA"/>
</dbReference>
<accession>A0AAD1D4H4</accession>
<dbReference type="Proteomes" id="UP000276029">
    <property type="component" value="Unassembled WGS sequence"/>
</dbReference>
<dbReference type="Gene3D" id="3.30.1330.40">
    <property type="entry name" value="RutC-like"/>
    <property type="match status" value="1"/>
</dbReference>
<reference evidence="2 4" key="2">
    <citation type="submission" date="2018-10" db="EMBL/GenBank/DDBJ databases">
        <title>Genomic Encyclopedia of Type Strains, Phase IV (KMG-IV): sequencing the most valuable type-strain genomes for metagenomic binning, comparative biology and taxonomic classification.</title>
        <authorList>
            <person name="Goeker M."/>
        </authorList>
    </citation>
    <scope>NUCLEOTIDE SEQUENCE [LARGE SCALE GENOMIC DNA]</scope>
    <source>
        <strain evidence="2 4">DSM 19791</strain>
    </source>
</reference>
<dbReference type="AlphaFoldDB" id="A0AAD1D4H4"/>
<dbReference type="CDD" id="cd00448">
    <property type="entry name" value="YjgF_YER057c_UK114_family"/>
    <property type="match status" value="1"/>
</dbReference>
<dbReference type="Pfam" id="PF01042">
    <property type="entry name" value="Ribonuc_L-PSP"/>
    <property type="match status" value="1"/>
</dbReference>
<keyword evidence="4" id="KW-1185">Reference proteome</keyword>
<sequence>MRMTKHNPATVGTVPHGYSHGVEVSGTGRILYISGQVGVGADGQTVADYPDQVRTALKNFLAVLDAAGMDASNIVKMNIFVTPEADTGIYGRTHAEMLGDITPAVTLVTVVKLGDPLWRVEIEGVAVG</sequence>
<dbReference type="SUPFAM" id="SSF55298">
    <property type="entry name" value="YjgF-like"/>
    <property type="match status" value="1"/>
</dbReference>
<dbReference type="KEGG" id="smic:SmB9_09470"/>
<evidence type="ECO:0000313" key="2">
    <source>
        <dbReference type="EMBL" id="RKS85421.1"/>
    </source>
</evidence>
<dbReference type="PANTHER" id="PTHR43857">
    <property type="entry name" value="BLR7761 PROTEIN"/>
    <property type="match status" value="1"/>
</dbReference>
<evidence type="ECO:0000313" key="4">
    <source>
        <dbReference type="Proteomes" id="UP000276029"/>
    </source>
</evidence>
<reference evidence="1 3" key="1">
    <citation type="submission" date="2018-06" db="EMBL/GenBank/DDBJ databases">
        <title>Complete Genome Sequence of the Microcystin-Degrading Bacterium Sphingosinicella microcystinivorans Strain B-9.</title>
        <authorList>
            <person name="Jin H."/>
            <person name="Nishizawa T."/>
            <person name="Guo Y."/>
            <person name="Nishizawa A."/>
            <person name="Park H."/>
            <person name="Kato H."/>
            <person name="Tsuji K."/>
            <person name="Harada K."/>
        </authorList>
    </citation>
    <scope>NUCLEOTIDE SEQUENCE [LARGE SCALE GENOMIC DNA]</scope>
    <source>
        <strain evidence="1 3">B9</strain>
    </source>
</reference>
<dbReference type="PANTHER" id="PTHR43857:SF1">
    <property type="entry name" value="YJGH FAMILY PROTEIN"/>
    <property type="match status" value="1"/>
</dbReference>
<dbReference type="InterPro" id="IPR035959">
    <property type="entry name" value="RutC-like_sf"/>
</dbReference>
<evidence type="ECO:0000313" key="3">
    <source>
        <dbReference type="Proteomes" id="UP000275727"/>
    </source>
</evidence>
<dbReference type="RefSeq" id="WP_121053222.1">
    <property type="nucleotide sequence ID" value="NZ_AP018711.1"/>
</dbReference>